<evidence type="ECO:0000256" key="9">
    <source>
        <dbReference type="ARBA" id="ARBA00023140"/>
    </source>
</evidence>
<evidence type="ECO:0000256" key="11">
    <source>
        <dbReference type="ARBA" id="ARBA00037124"/>
    </source>
</evidence>
<comment type="catalytic activity">
    <reaction evidence="18">
        <text>a (2E)-enoyl-CoA + NADPH + H(+) = a 2,3-saturated acyl-CoA + NADP(+)</text>
        <dbReference type="Rhea" id="RHEA:33763"/>
        <dbReference type="ChEBI" id="CHEBI:15378"/>
        <dbReference type="ChEBI" id="CHEBI:57783"/>
        <dbReference type="ChEBI" id="CHEBI:58349"/>
        <dbReference type="ChEBI" id="CHEBI:58856"/>
        <dbReference type="ChEBI" id="CHEBI:65111"/>
        <dbReference type="EC" id="1.3.1.38"/>
    </reaction>
    <physiologicalReaction direction="left-to-right" evidence="18">
        <dbReference type="Rhea" id="RHEA:33764"/>
    </physiologicalReaction>
</comment>
<evidence type="ECO:0000256" key="3">
    <source>
        <dbReference type="ARBA" id="ARBA00022516"/>
    </source>
</evidence>
<dbReference type="PANTHER" id="PTHR24317:SF7">
    <property type="entry name" value="PEROXISOMAL TRANS-2-ENOYL-COA REDUCTASE"/>
    <property type="match status" value="1"/>
</dbReference>
<name>A0A913YC44_EXADI</name>
<comment type="pathway">
    <text evidence="2">Lipid metabolism.</text>
</comment>
<evidence type="ECO:0000256" key="6">
    <source>
        <dbReference type="ARBA" id="ARBA00022857"/>
    </source>
</evidence>
<evidence type="ECO:0000256" key="7">
    <source>
        <dbReference type="ARBA" id="ARBA00023002"/>
    </source>
</evidence>
<dbReference type="RefSeq" id="XP_020917441.1">
    <property type="nucleotide sequence ID" value="XM_021061782.2"/>
</dbReference>
<keyword evidence="22" id="KW-1185">Reference proteome</keyword>
<keyword evidence="6" id="KW-0521">NADP</keyword>
<keyword evidence="9" id="KW-0576">Peroxisome</keyword>
<dbReference type="Gene3D" id="3.40.50.720">
    <property type="entry name" value="NAD(P)-binding Rossmann-like Domain"/>
    <property type="match status" value="1"/>
</dbReference>
<accession>A0A913YC44</accession>
<dbReference type="Proteomes" id="UP000887567">
    <property type="component" value="Unplaced"/>
</dbReference>
<evidence type="ECO:0000256" key="14">
    <source>
        <dbReference type="ARBA" id="ARBA00041063"/>
    </source>
</evidence>
<dbReference type="Pfam" id="PF13561">
    <property type="entry name" value="adh_short_C2"/>
    <property type="match status" value="1"/>
</dbReference>
<evidence type="ECO:0000256" key="20">
    <source>
        <dbReference type="ARBA" id="ARBA00049559"/>
    </source>
</evidence>
<comment type="function">
    <text evidence="11">Participates in chain elongation of fatty acids. Catalyzes the reduction of trans-2-enoyl-CoAs of varying chain lengths from 6:1 to 16:1, having maximum activity with 10:1 CoA. Has no 2,4-dienoyl-CoA reductase activity.</text>
</comment>
<dbReference type="SUPFAM" id="SSF51735">
    <property type="entry name" value="NAD(P)-binding Rossmann-fold domains"/>
    <property type="match status" value="1"/>
</dbReference>
<dbReference type="OMA" id="GYRICIN"/>
<proteinExistence type="predicted"/>
<dbReference type="GO" id="GO:0019166">
    <property type="term" value="F:trans-2-enoyl-CoA reductase (NADPH) activity"/>
    <property type="evidence" value="ECO:0007669"/>
    <property type="project" value="UniProtKB-EC"/>
</dbReference>
<evidence type="ECO:0000256" key="15">
    <source>
        <dbReference type="ARBA" id="ARBA00047570"/>
    </source>
</evidence>
<comment type="subunit">
    <text evidence="12">Interacts with PEX5, probably required to target it into peroxisomes.</text>
</comment>
<evidence type="ECO:0000256" key="10">
    <source>
        <dbReference type="ARBA" id="ARBA00023160"/>
    </source>
</evidence>
<protein>
    <recommendedName>
        <fullName evidence="14">Peroxisomal trans-2-enoyl-CoA reductase</fullName>
        <ecNumber evidence="13">1.3.1.38</ecNumber>
    </recommendedName>
</protein>
<evidence type="ECO:0000256" key="4">
    <source>
        <dbReference type="ARBA" id="ARBA00022553"/>
    </source>
</evidence>
<keyword evidence="4" id="KW-0597">Phosphoprotein</keyword>
<comment type="catalytic activity">
    <reaction evidence="16">
        <text>(2E)-tetradecenoyl-CoA + NADPH + H(+) = tetradecanoyl-CoA + NADP(+)</text>
        <dbReference type="Rhea" id="RHEA:44968"/>
        <dbReference type="ChEBI" id="CHEBI:15378"/>
        <dbReference type="ChEBI" id="CHEBI:57385"/>
        <dbReference type="ChEBI" id="CHEBI:57783"/>
        <dbReference type="ChEBI" id="CHEBI:58349"/>
        <dbReference type="ChEBI" id="CHEBI:61405"/>
    </reaction>
    <physiologicalReaction direction="left-to-right" evidence="16">
        <dbReference type="Rhea" id="RHEA:44969"/>
    </physiologicalReaction>
</comment>
<comment type="catalytic activity">
    <reaction evidence="17">
        <text>(2E)-hexenoyl-CoA + NADPH + H(+) = hexanoyl-CoA + NADP(+)</text>
        <dbReference type="Rhea" id="RHEA:44956"/>
        <dbReference type="ChEBI" id="CHEBI:15378"/>
        <dbReference type="ChEBI" id="CHEBI:57783"/>
        <dbReference type="ChEBI" id="CHEBI:58349"/>
        <dbReference type="ChEBI" id="CHEBI:62077"/>
        <dbReference type="ChEBI" id="CHEBI:62620"/>
    </reaction>
    <physiologicalReaction direction="left-to-right" evidence="17">
        <dbReference type="Rhea" id="RHEA:44957"/>
    </physiologicalReaction>
</comment>
<keyword evidence="5" id="KW-0276">Fatty acid metabolism</keyword>
<evidence type="ECO:0000256" key="17">
    <source>
        <dbReference type="ARBA" id="ARBA00049108"/>
    </source>
</evidence>
<reference evidence="21" key="1">
    <citation type="submission" date="2022-11" db="UniProtKB">
        <authorList>
            <consortium name="EnsemblMetazoa"/>
        </authorList>
    </citation>
    <scope>IDENTIFICATION</scope>
</reference>
<dbReference type="GO" id="GO:0033306">
    <property type="term" value="P:phytol metabolic process"/>
    <property type="evidence" value="ECO:0007669"/>
    <property type="project" value="TreeGrafter"/>
</dbReference>
<dbReference type="GeneID" id="110254746"/>
<evidence type="ECO:0000256" key="5">
    <source>
        <dbReference type="ARBA" id="ARBA00022832"/>
    </source>
</evidence>
<dbReference type="PRINTS" id="PR00081">
    <property type="entry name" value="GDHRDH"/>
</dbReference>
<dbReference type="OrthoDB" id="417891at2759"/>
<dbReference type="GO" id="GO:0006633">
    <property type="term" value="P:fatty acid biosynthetic process"/>
    <property type="evidence" value="ECO:0007669"/>
    <property type="project" value="UniProtKB-KW"/>
</dbReference>
<comment type="catalytic activity">
    <reaction evidence="20">
        <text>(2E)-octenoyl-CoA + NADPH + H(+) = octanoyl-CoA + NADP(+)</text>
        <dbReference type="Rhea" id="RHEA:44952"/>
        <dbReference type="ChEBI" id="CHEBI:15378"/>
        <dbReference type="ChEBI" id="CHEBI:57386"/>
        <dbReference type="ChEBI" id="CHEBI:57783"/>
        <dbReference type="ChEBI" id="CHEBI:58349"/>
        <dbReference type="ChEBI" id="CHEBI:62242"/>
    </reaction>
    <physiologicalReaction direction="left-to-right" evidence="20">
        <dbReference type="Rhea" id="RHEA:44953"/>
    </physiologicalReaction>
</comment>
<evidence type="ECO:0000256" key="12">
    <source>
        <dbReference type="ARBA" id="ARBA00038622"/>
    </source>
</evidence>
<dbReference type="FunFam" id="3.40.50.720:FF:000335">
    <property type="entry name" value="Peroxisomal trans-2-enoyl-CoA reductase"/>
    <property type="match status" value="1"/>
</dbReference>
<evidence type="ECO:0000256" key="1">
    <source>
        <dbReference type="ARBA" id="ARBA00004275"/>
    </source>
</evidence>
<evidence type="ECO:0000256" key="19">
    <source>
        <dbReference type="ARBA" id="ARBA00049386"/>
    </source>
</evidence>
<organism evidence="21 22">
    <name type="scientific">Exaiptasia diaphana</name>
    <name type="common">Tropical sea anemone</name>
    <name type="synonym">Aiptasia pulchella</name>
    <dbReference type="NCBI Taxonomy" id="2652724"/>
    <lineage>
        <taxon>Eukaryota</taxon>
        <taxon>Metazoa</taxon>
        <taxon>Cnidaria</taxon>
        <taxon>Anthozoa</taxon>
        <taxon>Hexacorallia</taxon>
        <taxon>Actiniaria</taxon>
        <taxon>Aiptasiidae</taxon>
        <taxon>Exaiptasia</taxon>
    </lineage>
</organism>
<dbReference type="GO" id="GO:0005777">
    <property type="term" value="C:peroxisome"/>
    <property type="evidence" value="ECO:0007669"/>
    <property type="project" value="UniProtKB-SubCell"/>
</dbReference>
<evidence type="ECO:0000313" key="22">
    <source>
        <dbReference type="Proteomes" id="UP000887567"/>
    </source>
</evidence>
<dbReference type="PANTHER" id="PTHR24317">
    <property type="entry name" value="PEROXISOMAL TRANS-2-ENOYL-COA REDUCTASE"/>
    <property type="match status" value="1"/>
</dbReference>
<evidence type="ECO:0000256" key="16">
    <source>
        <dbReference type="ARBA" id="ARBA00048686"/>
    </source>
</evidence>
<dbReference type="EC" id="1.3.1.38" evidence="13"/>
<dbReference type="AlphaFoldDB" id="A0A913YC44"/>
<sequence>MAAVSSVFRKGLFEGKVAIVTGGGTGIGKAIVSELLSLGSKVVIASRNEEKLQKAAQELMKSMEPGNPCSVKVIPCNIRDEEQVTNLMKSTISHYGKIDFLVNNGGGQFHSPAAAMSAKGWRAVIDTNLNGTFLCCKQAYNLWMNDHGGAIVNMLVDNWTGFPMMAHSGAARAGIHNLTMTLAMEWMHSGVRINNVAPGIIYSPTAAENYDIDIFSRIKERLPYKRCGTPEEVSGAVCFLLSPAASYITGATIKIDGASSLVYYTDVEGYQADFKSKL</sequence>
<dbReference type="KEGG" id="epa:110254746"/>
<keyword evidence="3" id="KW-0444">Lipid biosynthesis</keyword>
<dbReference type="EnsemblMetazoa" id="XM_021061782.2">
    <property type="protein sequence ID" value="XP_020917441.1"/>
    <property type="gene ID" value="LOC110254746"/>
</dbReference>
<comment type="catalytic activity">
    <reaction evidence="19">
        <text>(2E)-decenoyl-CoA + NADPH + H(+) = decanoyl-CoA + NADP(+)</text>
        <dbReference type="Rhea" id="RHEA:44960"/>
        <dbReference type="ChEBI" id="CHEBI:15378"/>
        <dbReference type="ChEBI" id="CHEBI:57783"/>
        <dbReference type="ChEBI" id="CHEBI:58349"/>
        <dbReference type="ChEBI" id="CHEBI:61406"/>
        <dbReference type="ChEBI" id="CHEBI:61430"/>
    </reaction>
    <physiologicalReaction direction="left-to-right" evidence="19">
        <dbReference type="Rhea" id="RHEA:44961"/>
    </physiologicalReaction>
</comment>
<evidence type="ECO:0000256" key="18">
    <source>
        <dbReference type="ARBA" id="ARBA00049251"/>
    </source>
</evidence>
<dbReference type="InterPro" id="IPR052388">
    <property type="entry name" value="Peroxisomal_t2-enoyl-CoA_red"/>
</dbReference>
<evidence type="ECO:0000256" key="8">
    <source>
        <dbReference type="ARBA" id="ARBA00023098"/>
    </source>
</evidence>
<comment type="subcellular location">
    <subcellularLocation>
        <location evidence="1">Peroxisome</location>
    </subcellularLocation>
</comment>
<keyword evidence="10" id="KW-0275">Fatty acid biosynthesis</keyword>
<keyword evidence="8" id="KW-0443">Lipid metabolism</keyword>
<dbReference type="InterPro" id="IPR002347">
    <property type="entry name" value="SDR_fam"/>
</dbReference>
<evidence type="ECO:0000256" key="2">
    <source>
        <dbReference type="ARBA" id="ARBA00005189"/>
    </source>
</evidence>
<evidence type="ECO:0000256" key="13">
    <source>
        <dbReference type="ARBA" id="ARBA00038849"/>
    </source>
</evidence>
<keyword evidence="7" id="KW-0560">Oxidoreductase</keyword>
<dbReference type="InterPro" id="IPR036291">
    <property type="entry name" value="NAD(P)-bd_dom_sf"/>
</dbReference>
<evidence type="ECO:0000313" key="21">
    <source>
        <dbReference type="EnsemblMetazoa" id="XP_020917441.1"/>
    </source>
</evidence>
<dbReference type="CDD" id="cd05369">
    <property type="entry name" value="TER_DECR_SDR_a"/>
    <property type="match status" value="1"/>
</dbReference>
<comment type="catalytic activity">
    <reaction evidence="15">
        <text>(2E)-dodecenoyl-CoA + NADPH + H(+) = dodecanoyl-CoA + NADP(+)</text>
        <dbReference type="Rhea" id="RHEA:44964"/>
        <dbReference type="ChEBI" id="CHEBI:15378"/>
        <dbReference type="ChEBI" id="CHEBI:57330"/>
        <dbReference type="ChEBI" id="CHEBI:57375"/>
        <dbReference type="ChEBI" id="CHEBI:57783"/>
        <dbReference type="ChEBI" id="CHEBI:58349"/>
    </reaction>
    <physiologicalReaction direction="left-to-right" evidence="15">
        <dbReference type="Rhea" id="RHEA:44965"/>
    </physiologicalReaction>
</comment>